<comment type="caution">
    <text evidence="2">The sequence shown here is derived from an EMBL/GenBank/DDBJ whole genome shotgun (WGS) entry which is preliminary data.</text>
</comment>
<evidence type="ECO:0000313" key="3">
    <source>
        <dbReference type="Proteomes" id="UP000320176"/>
    </source>
</evidence>
<evidence type="ECO:0000256" key="1">
    <source>
        <dbReference type="SAM" id="MobiDB-lite"/>
    </source>
</evidence>
<organism evidence="2 3">
    <name type="scientific">Stieleria varia</name>
    <dbReference type="NCBI Taxonomy" id="2528005"/>
    <lineage>
        <taxon>Bacteria</taxon>
        <taxon>Pseudomonadati</taxon>
        <taxon>Planctomycetota</taxon>
        <taxon>Planctomycetia</taxon>
        <taxon>Pirellulales</taxon>
        <taxon>Pirellulaceae</taxon>
        <taxon>Stieleria</taxon>
    </lineage>
</organism>
<reference evidence="2 3" key="1">
    <citation type="submission" date="2019-02" db="EMBL/GenBank/DDBJ databases">
        <title>Deep-cultivation of Planctomycetes and their phenomic and genomic characterization uncovers novel biology.</title>
        <authorList>
            <person name="Wiegand S."/>
            <person name="Jogler M."/>
            <person name="Boedeker C."/>
            <person name="Pinto D."/>
            <person name="Vollmers J."/>
            <person name="Rivas-Marin E."/>
            <person name="Kohn T."/>
            <person name="Peeters S.H."/>
            <person name="Heuer A."/>
            <person name="Rast P."/>
            <person name="Oberbeckmann S."/>
            <person name="Bunk B."/>
            <person name="Jeske O."/>
            <person name="Meyerdierks A."/>
            <person name="Storesund J.E."/>
            <person name="Kallscheuer N."/>
            <person name="Luecker S."/>
            <person name="Lage O.M."/>
            <person name="Pohl T."/>
            <person name="Merkel B.J."/>
            <person name="Hornburger P."/>
            <person name="Mueller R.-W."/>
            <person name="Bruemmer F."/>
            <person name="Labrenz M."/>
            <person name="Spormann A.M."/>
            <person name="Op Den Camp H."/>
            <person name="Overmann J."/>
            <person name="Amann R."/>
            <person name="Jetten M.S.M."/>
            <person name="Mascher T."/>
            <person name="Medema M.H."/>
            <person name="Devos D.P."/>
            <person name="Kaster A.-K."/>
            <person name="Ovreas L."/>
            <person name="Rohde M."/>
            <person name="Galperin M.Y."/>
            <person name="Jogler C."/>
        </authorList>
    </citation>
    <scope>NUCLEOTIDE SEQUENCE [LARGE SCALE GENOMIC DNA]</scope>
    <source>
        <strain evidence="2 3">Pla52n</strain>
    </source>
</reference>
<accession>A0A5C6AZ60</accession>
<proteinExistence type="predicted"/>
<keyword evidence="3" id="KW-1185">Reference proteome</keyword>
<evidence type="ECO:0000313" key="2">
    <source>
        <dbReference type="EMBL" id="TWU04439.1"/>
    </source>
</evidence>
<feature type="region of interest" description="Disordered" evidence="1">
    <location>
        <begin position="44"/>
        <end position="102"/>
    </location>
</feature>
<dbReference type="Proteomes" id="UP000320176">
    <property type="component" value="Unassembled WGS sequence"/>
</dbReference>
<dbReference type="EMBL" id="SJPN01000003">
    <property type="protein sequence ID" value="TWU04439.1"/>
    <property type="molecule type" value="Genomic_DNA"/>
</dbReference>
<gene>
    <name evidence="2" type="ORF">Pla52n_24800</name>
</gene>
<sequence>MLIARSRVSPRRGISRLGETRLRDAFTFPDQLVPPTNFMSREAISDDRKSSQHSGGMAAMHNSSLSAAARHGGLDGRCMIQPGGTMPSGATRHEMGEAEGEL</sequence>
<dbReference type="AlphaFoldDB" id="A0A5C6AZ60"/>
<name>A0A5C6AZ60_9BACT</name>
<protein>
    <submittedName>
        <fullName evidence="2">Uncharacterized protein</fullName>
    </submittedName>
</protein>